<keyword evidence="3" id="KW-1185">Reference proteome</keyword>
<dbReference type="RefSeq" id="WP_239162531.1">
    <property type="nucleotide sequence ID" value="NZ_BOMV01000007.1"/>
</dbReference>
<evidence type="ECO:0000313" key="3">
    <source>
        <dbReference type="Proteomes" id="UP000636960"/>
    </source>
</evidence>
<gene>
    <name evidence="2" type="ORF">Ari01nite_14740</name>
</gene>
<protein>
    <submittedName>
        <fullName evidence="2">Uncharacterized protein</fullName>
    </submittedName>
</protein>
<organism evidence="2 3">
    <name type="scientific">Paractinoplanes rishiriensis</name>
    <dbReference type="NCBI Taxonomy" id="1050105"/>
    <lineage>
        <taxon>Bacteria</taxon>
        <taxon>Bacillati</taxon>
        <taxon>Actinomycetota</taxon>
        <taxon>Actinomycetes</taxon>
        <taxon>Micromonosporales</taxon>
        <taxon>Micromonosporaceae</taxon>
        <taxon>Paractinoplanes</taxon>
    </lineage>
</organism>
<sequence length="131" mass="13580">MTGEKPVAAEPATLVWAVRLLYLEAAALAGLTAFLIYLDLTSDSLHLGMALALTAFAALSAVAVYFVARGLGRRTAGARGPAIVVQLFVMATGGFLMQVDPLWLGLLLMALALVTGLLIVLPASTRALGVD</sequence>
<dbReference type="EMBL" id="BOMV01000007">
    <property type="protein sequence ID" value="GIE94009.1"/>
    <property type="molecule type" value="Genomic_DNA"/>
</dbReference>
<keyword evidence="1" id="KW-0472">Membrane</keyword>
<accession>A0A919JVG8</accession>
<evidence type="ECO:0000256" key="1">
    <source>
        <dbReference type="SAM" id="Phobius"/>
    </source>
</evidence>
<feature type="transmembrane region" description="Helical" evidence="1">
    <location>
        <begin position="44"/>
        <end position="68"/>
    </location>
</feature>
<feature type="transmembrane region" description="Helical" evidence="1">
    <location>
        <begin position="103"/>
        <end position="123"/>
    </location>
</feature>
<reference evidence="2" key="1">
    <citation type="submission" date="2021-01" db="EMBL/GenBank/DDBJ databases">
        <title>Whole genome shotgun sequence of Actinoplanes rishiriensis NBRC 108556.</title>
        <authorList>
            <person name="Komaki H."/>
            <person name="Tamura T."/>
        </authorList>
    </citation>
    <scope>NUCLEOTIDE SEQUENCE</scope>
    <source>
        <strain evidence="2">NBRC 108556</strain>
    </source>
</reference>
<evidence type="ECO:0000313" key="2">
    <source>
        <dbReference type="EMBL" id="GIE94009.1"/>
    </source>
</evidence>
<proteinExistence type="predicted"/>
<keyword evidence="1" id="KW-1133">Transmembrane helix</keyword>
<feature type="transmembrane region" description="Helical" evidence="1">
    <location>
        <begin position="20"/>
        <end position="38"/>
    </location>
</feature>
<keyword evidence="1" id="KW-0812">Transmembrane</keyword>
<comment type="caution">
    <text evidence="2">The sequence shown here is derived from an EMBL/GenBank/DDBJ whole genome shotgun (WGS) entry which is preliminary data.</text>
</comment>
<feature type="transmembrane region" description="Helical" evidence="1">
    <location>
        <begin position="80"/>
        <end position="97"/>
    </location>
</feature>
<name>A0A919JVG8_9ACTN</name>
<dbReference type="Proteomes" id="UP000636960">
    <property type="component" value="Unassembled WGS sequence"/>
</dbReference>
<dbReference type="AlphaFoldDB" id="A0A919JVG8"/>